<accession>A0A9D1V5X9</accession>
<organism evidence="2 3">
    <name type="scientific">Candidatus Allofournierella pullicola</name>
    <dbReference type="NCBI Taxonomy" id="2838596"/>
    <lineage>
        <taxon>Bacteria</taxon>
        <taxon>Bacillati</taxon>
        <taxon>Bacillota</taxon>
        <taxon>Clostridia</taxon>
        <taxon>Eubacteriales</taxon>
        <taxon>Oscillospiraceae</taxon>
        <taxon>Allofournierella</taxon>
    </lineage>
</organism>
<sequence length="237" mass="25223">MESAVPSAPAPTPDPTPAPTATPVPPDSTLFPDPALFLGRQPDTDQPRRDGVYLEFNDLPLEQGQTAFAEFSELLQTDRYQLELADTFVDDHSDATYSDSFDFNYTGTNLDVTQVSNSSKTRWYNVHLFLVCYTKTGKASLCIHYSSAFTPEDPGVYTTADIPGATPGGSGESGSSGGSREPNVAEFARQDCLTCGGSGDCTRCGGDGYTYNDDIRSSCSRCHGSGDCSACGGTGKR</sequence>
<name>A0A9D1V5X9_9FIRM</name>
<reference evidence="2" key="2">
    <citation type="submission" date="2021-04" db="EMBL/GenBank/DDBJ databases">
        <authorList>
            <person name="Gilroy R."/>
        </authorList>
    </citation>
    <scope>NUCLEOTIDE SEQUENCE</scope>
    <source>
        <strain evidence="2">2239</strain>
    </source>
</reference>
<gene>
    <name evidence="2" type="ORF">H9865_11305</name>
</gene>
<feature type="region of interest" description="Disordered" evidence="1">
    <location>
        <begin position="1"/>
        <end position="50"/>
    </location>
</feature>
<dbReference type="Proteomes" id="UP000824193">
    <property type="component" value="Unassembled WGS sequence"/>
</dbReference>
<feature type="compositionally biased region" description="Pro residues" evidence="1">
    <location>
        <begin position="8"/>
        <end position="26"/>
    </location>
</feature>
<evidence type="ECO:0000313" key="2">
    <source>
        <dbReference type="EMBL" id="HIX06662.1"/>
    </source>
</evidence>
<evidence type="ECO:0000256" key="1">
    <source>
        <dbReference type="SAM" id="MobiDB-lite"/>
    </source>
</evidence>
<feature type="compositionally biased region" description="Gly residues" evidence="1">
    <location>
        <begin position="166"/>
        <end position="177"/>
    </location>
</feature>
<feature type="region of interest" description="Disordered" evidence="1">
    <location>
        <begin position="158"/>
        <end position="182"/>
    </location>
</feature>
<reference evidence="2" key="1">
    <citation type="journal article" date="2021" name="PeerJ">
        <title>Extensive microbial diversity within the chicken gut microbiome revealed by metagenomics and culture.</title>
        <authorList>
            <person name="Gilroy R."/>
            <person name="Ravi A."/>
            <person name="Getino M."/>
            <person name="Pursley I."/>
            <person name="Horton D.L."/>
            <person name="Alikhan N.F."/>
            <person name="Baker D."/>
            <person name="Gharbi K."/>
            <person name="Hall N."/>
            <person name="Watson M."/>
            <person name="Adriaenssens E.M."/>
            <person name="Foster-Nyarko E."/>
            <person name="Jarju S."/>
            <person name="Secka A."/>
            <person name="Antonio M."/>
            <person name="Oren A."/>
            <person name="Chaudhuri R.R."/>
            <person name="La Ragione R."/>
            <person name="Hildebrand F."/>
            <person name="Pallen M.J."/>
        </authorList>
    </citation>
    <scope>NUCLEOTIDE SEQUENCE</scope>
    <source>
        <strain evidence="2">2239</strain>
    </source>
</reference>
<dbReference type="AlphaFoldDB" id="A0A9D1V5X9"/>
<evidence type="ECO:0000313" key="3">
    <source>
        <dbReference type="Proteomes" id="UP000824193"/>
    </source>
</evidence>
<comment type="caution">
    <text evidence="2">The sequence shown here is derived from an EMBL/GenBank/DDBJ whole genome shotgun (WGS) entry which is preliminary data.</text>
</comment>
<protein>
    <submittedName>
        <fullName evidence="2">Uncharacterized protein</fullName>
    </submittedName>
</protein>
<proteinExistence type="predicted"/>
<dbReference type="EMBL" id="DXFW01000039">
    <property type="protein sequence ID" value="HIX06662.1"/>
    <property type="molecule type" value="Genomic_DNA"/>
</dbReference>